<evidence type="ECO:0000313" key="2">
    <source>
        <dbReference type="Proteomes" id="UP000789901"/>
    </source>
</evidence>
<name>A0ABN7VE96_GIGMA</name>
<dbReference type="PANTHER" id="PTHR45786">
    <property type="entry name" value="DNA BINDING PROTEIN-LIKE"/>
    <property type="match status" value="1"/>
</dbReference>
<accession>A0ABN7VE96</accession>
<reference evidence="1 2" key="1">
    <citation type="submission" date="2021-06" db="EMBL/GenBank/DDBJ databases">
        <authorList>
            <person name="Kallberg Y."/>
            <person name="Tangrot J."/>
            <person name="Rosling A."/>
        </authorList>
    </citation>
    <scope>NUCLEOTIDE SEQUENCE [LARGE SCALE GENOMIC DNA]</scope>
    <source>
        <strain evidence="1 2">120-4 pot B 10/14</strain>
    </source>
</reference>
<proteinExistence type="predicted"/>
<dbReference type="PANTHER" id="PTHR45786:SF74">
    <property type="entry name" value="ATP-DEPENDENT DNA HELICASE"/>
    <property type="match status" value="1"/>
</dbReference>
<protein>
    <submittedName>
        <fullName evidence="1">41187_t:CDS:1</fullName>
    </submittedName>
</protein>
<sequence>MTSINKIRTYNSIFSFVSVGVKLDRELADARAEVYTFCIQGSFYYRIRSLLPEPGFDSQYLQIYTWDTNNEIDYWFNVIPNMDIDPMIVQDLKNMLNENNLTNNTPTALQVAAIWINKDVLSNVKQKYTEQANKSITIDKIQNFVEAHWILASEAIWYNIFPAVIHLLIHLKNEHETTFHKDCDLNKVVETSKNQQTILTEYFKINTLDPEAKNYFYIEFPMYYTWNKITKIHGKTVANFNLSKFLPKEKIKSIPNILLEELNYNIASEDIDKVNTLNNIQHAVFEEIIKCIKQKYEMDANEAQTFTEYLLRIGNGTEP</sequence>
<evidence type="ECO:0000313" key="1">
    <source>
        <dbReference type="EMBL" id="CAG8762150.1"/>
    </source>
</evidence>
<dbReference type="Proteomes" id="UP000789901">
    <property type="component" value="Unassembled WGS sequence"/>
</dbReference>
<keyword evidence="2" id="KW-1185">Reference proteome</keyword>
<gene>
    <name evidence="1" type="ORF">GMARGA_LOCUS17601</name>
</gene>
<organism evidence="1 2">
    <name type="scientific">Gigaspora margarita</name>
    <dbReference type="NCBI Taxonomy" id="4874"/>
    <lineage>
        <taxon>Eukaryota</taxon>
        <taxon>Fungi</taxon>
        <taxon>Fungi incertae sedis</taxon>
        <taxon>Mucoromycota</taxon>
        <taxon>Glomeromycotina</taxon>
        <taxon>Glomeromycetes</taxon>
        <taxon>Diversisporales</taxon>
        <taxon>Gigasporaceae</taxon>
        <taxon>Gigaspora</taxon>
    </lineage>
</organism>
<dbReference type="EMBL" id="CAJVQB010013442">
    <property type="protein sequence ID" value="CAG8762150.1"/>
    <property type="molecule type" value="Genomic_DNA"/>
</dbReference>
<feature type="non-terminal residue" evidence="1">
    <location>
        <position position="319"/>
    </location>
</feature>
<comment type="caution">
    <text evidence="1">The sequence shown here is derived from an EMBL/GenBank/DDBJ whole genome shotgun (WGS) entry which is preliminary data.</text>
</comment>